<dbReference type="InterPro" id="IPR036652">
    <property type="entry name" value="YjeF_N_dom_sf"/>
</dbReference>
<dbReference type="NCBIfam" id="TIGR00197">
    <property type="entry name" value="yjeF_nterm"/>
    <property type="match status" value="1"/>
</dbReference>
<dbReference type="PROSITE" id="PS51385">
    <property type="entry name" value="YJEF_N"/>
    <property type="match status" value="1"/>
</dbReference>
<feature type="binding site" evidence="18">
    <location>
        <position position="159"/>
    </location>
    <ligand>
        <name>K(+)</name>
        <dbReference type="ChEBI" id="CHEBI:29103"/>
    </ligand>
</feature>
<dbReference type="InterPro" id="IPR004443">
    <property type="entry name" value="YjeF_N_dom"/>
</dbReference>
<evidence type="ECO:0000256" key="5">
    <source>
        <dbReference type="ARBA" id="ARBA00022723"/>
    </source>
</evidence>
<comment type="catalytic activity">
    <reaction evidence="16 17 19">
        <text>(6S)-NADPHX + ADP = AMP + phosphate + NADPH + H(+)</text>
        <dbReference type="Rhea" id="RHEA:32235"/>
        <dbReference type="ChEBI" id="CHEBI:15378"/>
        <dbReference type="ChEBI" id="CHEBI:43474"/>
        <dbReference type="ChEBI" id="CHEBI:57783"/>
        <dbReference type="ChEBI" id="CHEBI:64076"/>
        <dbReference type="ChEBI" id="CHEBI:456215"/>
        <dbReference type="ChEBI" id="CHEBI:456216"/>
        <dbReference type="EC" id="4.2.1.136"/>
    </reaction>
</comment>
<comment type="function">
    <text evidence="14 19">Bifunctional enzyme that catalyzes the epimerization of the S- and R-forms of NAD(P)HX and the dehydration of the S-form of NAD(P)HX at the expense of ADP, which is converted to AMP. This allows the repair of both epimers of NAD(P)HX, a damaged form of NAD(P)H that is a result of enzymatic or heat-dependent hydration.</text>
</comment>
<feature type="binding site" evidence="18">
    <location>
        <position position="123"/>
    </location>
    <ligand>
        <name>K(+)</name>
        <dbReference type="ChEBI" id="CHEBI:29103"/>
    </ligand>
</feature>
<keyword evidence="6 17" id="KW-0547">Nucleotide-binding</keyword>
<evidence type="ECO:0000256" key="6">
    <source>
        <dbReference type="ARBA" id="ARBA00022741"/>
    </source>
</evidence>
<dbReference type="RefSeq" id="WP_105247452.1">
    <property type="nucleotide sequence ID" value="NZ_PSZM01000045.1"/>
</dbReference>
<accession>A0A2S8A8B3</accession>
<dbReference type="GO" id="GO:0046872">
    <property type="term" value="F:metal ion binding"/>
    <property type="evidence" value="ECO:0007669"/>
    <property type="project" value="UniProtKB-UniRule"/>
</dbReference>
<dbReference type="NCBIfam" id="TIGR00196">
    <property type="entry name" value="yjeF_cterm"/>
    <property type="match status" value="1"/>
</dbReference>
<dbReference type="InterPro" id="IPR030677">
    <property type="entry name" value="Nnr"/>
</dbReference>
<gene>
    <name evidence="18" type="primary">nnrE</name>
    <name evidence="17" type="synonym">nnrD</name>
    <name evidence="22" type="ORF">C4S77_10200</name>
</gene>
<dbReference type="AlphaFoldDB" id="A0A2S8A8B3"/>
<feature type="binding site" evidence="17">
    <location>
        <position position="322"/>
    </location>
    <ligand>
        <name>(6S)-NADPHX</name>
        <dbReference type="ChEBI" id="CHEBI:64076"/>
    </ligand>
</feature>
<comment type="similarity">
    <text evidence="17">Belongs to the NnrD/CARKD family.</text>
</comment>
<keyword evidence="12 17" id="KW-0456">Lyase</keyword>
<comment type="similarity">
    <text evidence="18">Belongs to the NnrE/AIBP family.</text>
</comment>
<dbReference type="GO" id="GO:0110051">
    <property type="term" value="P:metabolite repair"/>
    <property type="evidence" value="ECO:0007669"/>
    <property type="project" value="TreeGrafter"/>
</dbReference>
<keyword evidence="8 17" id="KW-0521">NADP</keyword>
<evidence type="ECO:0000256" key="4">
    <source>
        <dbReference type="ARBA" id="ARBA00009524"/>
    </source>
</evidence>
<comment type="cofactor">
    <cofactor evidence="17">
        <name>Mg(2+)</name>
        <dbReference type="ChEBI" id="CHEBI:18420"/>
    </cofactor>
</comment>
<evidence type="ECO:0000256" key="13">
    <source>
        <dbReference type="ARBA" id="ARBA00023268"/>
    </source>
</evidence>
<comment type="function">
    <text evidence="18">Catalyzes the epimerization of the S- and R-forms of NAD(P)HX, a damaged form of NAD(P)H that is a result of enzymatic or heat-dependent hydration. This is a prerequisite for the S-specific NAD(P)H-hydrate dehydratase to allow the repair of both epimers of NAD(P)HX.</text>
</comment>
<comment type="catalytic activity">
    <reaction evidence="1 18 19">
        <text>(6R)-NADHX = (6S)-NADHX</text>
        <dbReference type="Rhea" id="RHEA:32215"/>
        <dbReference type="ChEBI" id="CHEBI:64074"/>
        <dbReference type="ChEBI" id="CHEBI:64075"/>
        <dbReference type="EC" id="5.1.99.6"/>
    </reaction>
</comment>
<evidence type="ECO:0000256" key="9">
    <source>
        <dbReference type="ARBA" id="ARBA00022958"/>
    </source>
</evidence>
<keyword evidence="9 18" id="KW-0630">Potassium</keyword>
<dbReference type="OrthoDB" id="9806925at2"/>
<proteinExistence type="inferred from homology"/>
<feature type="binding site" evidence="17">
    <location>
        <begin position="408"/>
        <end position="412"/>
    </location>
    <ligand>
        <name>AMP</name>
        <dbReference type="ChEBI" id="CHEBI:456215"/>
    </ligand>
</feature>
<keyword evidence="10 17" id="KW-0520">NAD</keyword>
<keyword evidence="5 18" id="KW-0479">Metal-binding</keyword>
<feature type="binding site" evidence="18">
    <location>
        <begin position="127"/>
        <end position="133"/>
    </location>
    <ligand>
        <name>(6S)-NADPHX</name>
        <dbReference type="ChEBI" id="CHEBI:64076"/>
    </ligand>
</feature>
<organism evidence="22 23">
    <name type="scientific">Apibacter adventoris</name>
    <dbReference type="NCBI Taxonomy" id="1679466"/>
    <lineage>
        <taxon>Bacteria</taxon>
        <taxon>Pseudomonadati</taxon>
        <taxon>Bacteroidota</taxon>
        <taxon>Flavobacteriia</taxon>
        <taxon>Flavobacteriales</taxon>
        <taxon>Weeksellaceae</taxon>
        <taxon>Apibacter</taxon>
    </lineage>
</organism>
<feature type="binding site" evidence="18">
    <location>
        <position position="156"/>
    </location>
    <ligand>
        <name>(6S)-NADPHX</name>
        <dbReference type="ChEBI" id="CHEBI:64076"/>
    </ligand>
</feature>
<comment type="similarity">
    <text evidence="4 19">In the C-terminal section; belongs to the NnrD/CARKD family.</text>
</comment>
<evidence type="ECO:0000256" key="12">
    <source>
        <dbReference type="ARBA" id="ARBA00023239"/>
    </source>
</evidence>
<dbReference type="Gene3D" id="3.40.1190.20">
    <property type="match status" value="1"/>
</dbReference>
<comment type="similarity">
    <text evidence="3 19">In the N-terminal section; belongs to the NnrE/AIBP family.</text>
</comment>
<comment type="function">
    <text evidence="17">Catalyzes the dehydration of the S-form of NAD(P)HX at the expense of ADP, which is converted to AMP. Together with NAD(P)HX epimerase, which catalyzes the epimerization of the S- and R-forms, the enzyme allows the repair of both epimers of NAD(P)HX, a damaged form of NAD(P)H that is a result of enzymatic or heat-dependent hydration.</text>
</comment>
<dbReference type="Gene3D" id="3.40.50.10260">
    <property type="entry name" value="YjeF N-terminal domain"/>
    <property type="match status" value="1"/>
</dbReference>
<keyword evidence="11 18" id="KW-0413">Isomerase</keyword>
<evidence type="ECO:0000259" key="21">
    <source>
        <dbReference type="PROSITE" id="PS51385"/>
    </source>
</evidence>
<evidence type="ECO:0000256" key="2">
    <source>
        <dbReference type="ARBA" id="ARBA00000909"/>
    </source>
</evidence>
<dbReference type="HAMAP" id="MF_01966">
    <property type="entry name" value="NADHX_epimerase"/>
    <property type="match status" value="1"/>
</dbReference>
<evidence type="ECO:0000256" key="19">
    <source>
        <dbReference type="PIRNR" id="PIRNR017184"/>
    </source>
</evidence>
<dbReference type="Proteomes" id="UP000238042">
    <property type="component" value="Unassembled WGS sequence"/>
</dbReference>
<dbReference type="CDD" id="cd01171">
    <property type="entry name" value="YXKO-related"/>
    <property type="match status" value="1"/>
</dbReference>
<feature type="binding site" evidence="17">
    <location>
        <position position="438"/>
    </location>
    <ligand>
        <name>(6S)-NADPHX</name>
        <dbReference type="ChEBI" id="CHEBI:64076"/>
    </ligand>
</feature>
<evidence type="ECO:0000256" key="11">
    <source>
        <dbReference type="ARBA" id="ARBA00023235"/>
    </source>
</evidence>
<evidence type="ECO:0000256" key="18">
    <source>
        <dbReference type="HAMAP-Rule" id="MF_01966"/>
    </source>
</evidence>
<evidence type="ECO:0000256" key="10">
    <source>
        <dbReference type="ARBA" id="ARBA00023027"/>
    </source>
</evidence>
<dbReference type="GO" id="GO:0052856">
    <property type="term" value="F:NAD(P)HX epimerase activity"/>
    <property type="evidence" value="ECO:0007669"/>
    <property type="project" value="UniProtKB-UniRule"/>
</dbReference>
<dbReference type="PANTHER" id="PTHR12592:SF0">
    <property type="entry name" value="ATP-DEPENDENT (S)-NAD(P)H-HYDRATE DEHYDRATASE"/>
    <property type="match status" value="1"/>
</dbReference>
<evidence type="ECO:0000256" key="16">
    <source>
        <dbReference type="ARBA" id="ARBA00049209"/>
    </source>
</evidence>
<evidence type="ECO:0000313" key="23">
    <source>
        <dbReference type="Proteomes" id="UP000238042"/>
    </source>
</evidence>
<dbReference type="GO" id="GO:0005524">
    <property type="term" value="F:ATP binding"/>
    <property type="evidence" value="ECO:0007669"/>
    <property type="project" value="UniProtKB-UniRule"/>
</dbReference>
<evidence type="ECO:0000256" key="7">
    <source>
        <dbReference type="ARBA" id="ARBA00022840"/>
    </source>
</evidence>
<feature type="domain" description="YjeF N-terminal" evidence="21">
    <location>
        <begin position="9"/>
        <end position="214"/>
    </location>
</feature>
<sequence length="499" mass="54785">MKVFNTSQIRQCDQYTVENDEISSIELMEKAALACFEWIKSQFSANYTYYVFCGKGNNGGDGLAIARLLLEENYKVETFVIQSSSNFSTDAQINFDKYPDSVSFLENDDFEIQQENKKIVIIDALFGTGLNKPLEGNTQKIIQKLNHIKGKKISIDIPSGLFSDSLPSEDQTIFKADVTLSFQFYKRAFLHVESAQYAGKIFILDIGLNSKFIQDEETNNYIISSKSVSDNFKPRDPFSHKGNYGKVALIGGSYGKIGSISLSTRAALKIGAGIVFTIAPNCGYSILQTLAPEAMFISGGDEKLITEIKISTEKTTIGIGPGLGKEKLTKVALEELLKSIQTPAVLDADALNIISENKSMLNLIPKNSIITPHPVEFARLFGDSKDSLEQCELAREMAKKYNIIIVLKGHRTAVLTPEGKCYYNITGNAGMAKGGSGDILTGMITGLLAQGYSPQIAAQLGVYIHGKAGDYAAKKYSQEAMTAQDIIHRLPEVFLNIKK</sequence>
<dbReference type="Pfam" id="PF01256">
    <property type="entry name" value="Carb_kinase"/>
    <property type="match status" value="1"/>
</dbReference>
<comment type="cofactor">
    <cofactor evidence="18 19">
        <name>K(+)</name>
        <dbReference type="ChEBI" id="CHEBI:29103"/>
    </cofactor>
    <text evidence="18 19">Binds 1 potassium ion per subunit.</text>
</comment>
<comment type="caution">
    <text evidence="17">Lacks conserved residue(s) required for the propagation of feature annotation.</text>
</comment>
<dbReference type="SUPFAM" id="SSF53613">
    <property type="entry name" value="Ribokinase-like"/>
    <property type="match status" value="1"/>
</dbReference>
<evidence type="ECO:0000256" key="15">
    <source>
        <dbReference type="ARBA" id="ARBA00048238"/>
    </source>
</evidence>
<evidence type="ECO:0000313" key="22">
    <source>
        <dbReference type="EMBL" id="PQL90815.1"/>
    </source>
</evidence>
<feature type="binding site" evidence="17">
    <location>
        <position position="437"/>
    </location>
    <ligand>
        <name>AMP</name>
        <dbReference type="ChEBI" id="CHEBI:456215"/>
    </ligand>
</feature>
<dbReference type="PIRSF" id="PIRSF017184">
    <property type="entry name" value="Nnr"/>
    <property type="match status" value="1"/>
</dbReference>
<dbReference type="SUPFAM" id="SSF64153">
    <property type="entry name" value="YjeF N-terminal domain-like"/>
    <property type="match status" value="1"/>
</dbReference>
<reference evidence="22 23" key="1">
    <citation type="submission" date="2018-02" db="EMBL/GenBank/DDBJ databases">
        <title>Genome sequences of Apibacter spp., gut symbionts of Asian honey bees.</title>
        <authorList>
            <person name="Kwong W.K."/>
            <person name="Steele M.I."/>
            <person name="Moran N.A."/>
        </authorList>
    </citation>
    <scope>NUCLEOTIDE SEQUENCE [LARGE SCALE GENOMIC DNA]</scope>
    <source>
        <strain evidence="23">wkB301</strain>
    </source>
</reference>
<dbReference type="HAMAP" id="MF_01965">
    <property type="entry name" value="NADHX_dehydratase"/>
    <property type="match status" value="1"/>
</dbReference>
<dbReference type="InterPro" id="IPR000631">
    <property type="entry name" value="CARKD"/>
</dbReference>
<feature type="binding site" evidence="18">
    <location>
        <begin position="57"/>
        <end position="61"/>
    </location>
    <ligand>
        <name>(6S)-NADPHX</name>
        <dbReference type="ChEBI" id="CHEBI:64076"/>
    </ligand>
</feature>
<comment type="catalytic activity">
    <reaction evidence="15 17 19">
        <text>(6S)-NADHX + ADP = AMP + phosphate + NADH + H(+)</text>
        <dbReference type="Rhea" id="RHEA:32223"/>
        <dbReference type="ChEBI" id="CHEBI:15378"/>
        <dbReference type="ChEBI" id="CHEBI:43474"/>
        <dbReference type="ChEBI" id="CHEBI:57945"/>
        <dbReference type="ChEBI" id="CHEBI:64074"/>
        <dbReference type="ChEBI" id="CHEBI:456215"/>
        <dbReference type="ChEBI" id="CHEBI:456216"/>
        <dbReference type="EC" id="4.2.1.136"/>
    </reaction>
</comment>
<comment type="caution">
    <text evidence="22">The sequence shown here is derived from an EMBL/GenBank/DDBJ whole genome shotgun (WGS) entry which is preliminary data.</text>
</comment>
<evidence type="ECO:0000256" key="17">
    <source>
        <dbReference type="HAMAP-Rule" id="MF_01965"/>
    </source>
</evidence>
<comment type="catalytic activity">
    <reaction evidence="2 18 19">
        <text>(6R)-NADPHX = (6S)-NADPHX</text>
        <dbReference type="Rhea" id="RHEA:32227"/>
        <dbReference type="ChEBI" id="CHEBI:64076"/>
        <dbReference type="ChEBI" id="CHEBI:64077"/>
        <dbReference type="EC" id="5.1.99.6"/>
    </reaction>
</comment>
<dbReference type="GO" id="GO:0046496">
    <property type="term" value="P:nicotinamide nucleotide metabolic process"/>
    <property type="evidence" value="ECO:0007669"/>
    <property type="project" value="UniProtKB-UniRule"/>
</dbReference>
<dbReference type="EMBL" id="PSZM01000045">
    <property type="protein sequence ID" value="PQL90815.1"/>
    <property type="molecule type" value="Genomic_DNA"/>
</dbReference>
<feature type="domain" description="YjeF C-terminal" evidence="20">
    <location>
        <begin position="224"/>
        <end position="497"/>
    </location>
</feature>
<name>A0A2S8A8B3_9FLAO</name>
<dbReference type="Pfam" id="PF03853">
    <property type="entry name" value="YjeF_N"/>
    <property type="match status" value="1"/>
</dbReference>
<dbReference type="EC" id="4.2.1.136" evidence="19"/>
<evidence type="ECO:0000256" key="1">
    <source>
        <dbReference type="ARBA" id="ARBA00000013"/>
    </source>
</evidence>
<evidence type="ECO:0000256" key="3">
    <source>
        <dbReference type="ARBA" id="ARBA00006001"/>
    </source>
</evidence>
<keyword evidence="7 17" id="KW-0067">ATP-binding</keyword>
<dbReference type="GO" id="GO:0052855">
    <property type="term" value="F:ADP-dependent NAD(P)H-hydrate dehydratase activity"/>
    <property type="evidence" value="ECO:0007669"/>
    <property type="project" value="UniProtKB-UniRule"/>
</dbReference>
<evidence type="ECO:0000256" key="8">
    <source>
        <dbReference type="ARBA" id="ARBA00022857"/>
    </source>
</evidence>
<comment type="subunit">
    <text evidence="17">Homotetramer.</text>
</comment>
<dbReference type="PANTHER" id="PTHR12592">
    <property type="entry name" value="ATP-DEPENDENT (S)-NAD(P)H-HYDRATE DEHYDRATASE FAMILY MEMBER"/>
    <property type="match status" value="1"/>
</dbReference>
<keyword evidence="13" id="KW-0511">Multifunctional enzyme</keyword>
<protein>
    <recommendedName>
        <fullName evidence="19">Bifunctional NAD(P)H-hydrate repair enzyme</fullName>
    </recommendedName>
    <alternativeName>
        <fullName evidence="19">Nicotinamide nucleotide repair protein</fullName>
    </alternativeName>
    <domain>
        <recommendedName>
            <fullName evidence="19">ADP-dependent (S)-NAD(P)H-hydrate dehydratase</fullName>
            <ecNumber evidence="19">4.2.1.136</ecNumber>
        </recommendedName>
        <alternativeName>
            <fullName evidence="19">ADP-dependent NAD(P)HX dehydratase</fullName>
        </alternativeName>
    </domain>
    <domain>
        <recommendedName>
            <fullName evidence="19">NAD(P)H-hydrate epimerase</fullName>
            <ecNumber evidence="19">5.1.99.6</ecNumber>
        </recommendedName>
    </domain>
</protein>
<evidence type="ECO:0000256" key="14">
    <source>
        <dbReference type="ARBA" id="ARBA00025153"/>
    </source>
</evidence>
<keyword evidence="23" id="KW-1185">Reference proteome</keyword>
<evidence type="ECO:0000259" key="20">
    <source>
        <dbReference type="PROSITE" id="PS51383"/>
    </source>
</evidence>
<dbReference type="EC" id="5.1.99.6" evidence="19"/>
<feature type="binding site" evidence="17">
    <location>
        <position position="373"/>
    </location>
    <ligand>
        <name>(6S)-NADPHX</name>
        <dbReference type="ChEBI" id="CHEBI:64076"/>
    </ligand>
</feature>
<dbReference type="InterPro" id="IPR029056">
    <property type="entry name" value="Ribokinase-like"/>
</dbReference>
<dbReference type="PROSITE" id="PS51383">
    <property type="entry name" value="YJEF_C_3"/>
    <property type="match status" value="1"/>
</dbReference>
<feature type="binding site" evidence="18">
    <location>
        <position position="58"/>
    </location>
    <ligand>
        <name>K(+)</name>
        <dbReference type="ChEBI" id="CHEBI:29103"/>
    </ligand>
</feature>